<dbReference type="Gene3D" id="3.10.20.90">
    <property type="entry name" value="Phosphatidylinositol 3-kinase Catalytic Subunit, Chain A, domain 1"/>
    <property type="match status" value="1"/>
</dbReference>
<dbReference type="Gene3D" id="3.40.50.1000">
    <property type="entry name" value="HAD superfamily/HAD-like"/>
    <property type="match status" value="1"/>
</dbReference>
<dbReference type="Pfam" id="PF03031">
    <property type="entry name" value="NIF"/>
    <property type="match status" value="1"/>
</dbReference>
<evidence type="ECO:0000256" key="1">
    <source>
        <dbReference type="ARBA" id="ARBA00014187"/>
    </source>
</evidence>
<keyword evidence="6" id="KW-1267">Proteomics identification</keyword>
<dbReference type="InterPro" id="IPR023214">
    <property type="entry name" value="HAD_sf"/>
</dbReference>
<dbReference type="STRING" id="84645.A0A498LRX4"/>
<dbReference type="SUPFAM" id="SSF48726">
    <property type="entry name" value="Immunoglobulin"/>
    <property type="match status" value="1"/>
</dbReference>
<dbReference type="SMART" id="SM00213">
    <property type="entry name" value="UBQ"/>
    <property type="match status" value="1"/>
</dbReference>
<evidence type="ECO:0000313" key="5">
    <source>
        <dbReference type="Proteomes" id="UP000290572"/>
    </source>
</evidence>
<dbReference type="InterPro" id="IPR029071">
    <property type="entry name" value="Ubiquitin-like_domsf"/>
</dbReference>
<evidence type="ECO:0007829" key="6">
    <source>
        <dbReference type="PeptideAtlas" id="A0A498LRX4"/>
    </source>
</evidence>
<dbReference type="InterPro" id="IPR036412">
    <property type="entry name" value="HAD-like_sf"/>
</dbReference>
<keyword evidence="2" id="KW-1133">Transmembrane helix</keyword>
<dbReference type="InterPro" id="IPR036179">
    <property type="entry name" value="Ig-like_dom_sf"/>
</dbReference>
<dbReference type="CDD" id="cd01813">
    <property type="entry name" value="Ubl_UBLCP1"/>
    <property type="match status" value="1"/>
</dbReference>
<evidence type="ECO:0000259" key="3">
    <source>
        <dbReference type="PROSITE" id="PS50053"/>
    </source>
</evidence>
<dbReference type="AlphaFoldDB" id="A0A498LRX4"/>
<organism evidence="4 5">
    <name type="scientific">Labeo rohita</name>
    <name type="common">Indian major carp</name>
    <name type="synonym">Cyprinus rohita</name>
    <dbReference type="NCBI Taxonomy" id="84645"/>
    <lineage>
        <taxon>Eukaryota</taxon>
        <taxon>Metazoa</taxon>
        <taxon>Chordata</taxon>
        <taxon>Craniata</taxon>
        <taxon>Vertebrata</taxon>
        <taxon>Euteleostomi</taxon>
        <taxon>Actinopterygii</taxon>
        <taxon>Neopterygii</taxon>
        <taxon>Teleostei</taxon>
        <taxon>Ostariophysi</taxon>
        <taxon>Cypriniformes</taxon>
        <taxon>Cyprinidae</taxon>
        <taxon>Labeoninae</taxon>
        <taxon>Labeonini</taxon>
        <taxon>Labeo</taxon>
    </lineage>
</organism>
<dbReference type="InterPro" id="IPR000626">
    <property type="entry name" value="Ubiquitin-like_dom"/>
</dbReference>
<dbReference type="SUPFAM" id="SSF54236">
    <property type="entry name" value="Ubiquitin-like"/>
    <property type="match status" value="1"/>
</dbReference>
<dbReference type="InterPro" id="IPR004274">
    <property type="entry name" value="FCP1_dom"/>
</dbReference>
<feature type="transmembrane region" description="Helical" evidence="2">
    <location>
        <begin position="390"/>
        <end position="412"/>
    </location>
</feature>
<dbReference type="PROSITE" id="PS50053">
    <property type="entry name" value="UBIQUITIN_2"/>
    <property type="match status" value="1"/>
</dbReference>
<dbReference type="GO" id="GO:0090364">
    <property type="term" value="P:regulation of proteasome assembly"/>
    <property type="evidence" value="ECO:0007669"/>
    <property type="project" value="InterPro"/>
</dbReference>
<comment type="caution">
    <text evidence="4">The sequence shown here is derived from an EMBL/GenBank/DDBJ whole genome shotgun (WGS) entry which is preliminary data.</text>
</comment>
<dbReference type="EMBL" id="QBIY01013327">
    <property type="protein sequence ID" value="RXN08217.1"/>
    <property type="molecule type" value="Genomic_DNA"/>
</dbReference>
<dbReference type="PANTHER" id="PTHR48493">
    <property type="entry name" value="UBIQUITIN-LIKE DOMAIN-CONTAINING CTD PHOSPHATASE 1"/>
    <property type="match status" value="1"/>
</dbReference>
<dbReference type="PANTHER" id="PTHR48493:SF1">
    <property type="entry name" value="UBIQUITIN-LIKE DOMAIN-CONTAINING CTD PHOSPHATASE 1"/>
    <property type="match status" value="1"/>
</dbReference>
<dbReference type="GO" id="GO:0005634">
    <property type="term" value="C:nucleus"/>
    <property type="evidence" value="ECO:0007669"/>
    <property type="project" value="TreeGrafter"/>
</dbReference>
<feature type="domain" description="Ubiquitin-like" evidence="3">
    <location>
        <begin position="436"/>
        <end position="514"/>
    </location>
</feature>
<evidence type="ECO:0000313" key="4">
    <source>
        <dbReference type="EMBL" id="RXN08217.1"/>
    </source>
</evidence>
<dbReference type="Proteomes" id="UP000290572">
    <property type="component" value="Unassembled WGS sequence"/>
</dbReference>
<name>A0A498LRX4_LABRO</name>
<gene>
    <name evidence="4" type="ORF">ROHU_011657</name>
</gene>
<dbReference type="Gene3D" id="2.60.40.10">
    <property type="entry name" value="Immunoglobulins"/>
    <property type="match status" value="1"/>
</dbReference>
<dbReference type="GO" id="GO:0004722">
    <property type="term" value="F:protein serine/threonine phosphatase activity"/>
    <property type="evidence" value="ECO:0007669"/>
    <property type="project" value="TreeGrafter"/>
</dbReference>
<dbReference type="InterPro" id="IPR051658">
    <property type="entry name" value="UBLCP1"/>
</dbReference>
<keyword evidence="2" id="KW-0812">Transmembrane</keyword>
<dbReference type="FunFam" id="3.10.20.90:FF:000060">
    <property type="entry name" value="ubiquitin-like domain-containing CTD phosphatase 1"/>
    <property type="match status" value="1"/>
</dbReference>
<proteinExistence type="evidence at protein level"/>
<dbReference type="InterPro" id="IPR013783">
    <property type="entry name" value="Ig-like_fold"/>
</dbReference>
<keyword evidence="2" id="KW-0472">Membrane</keyword>
<sequence length="660" mass="74181">MDYSYVSGGLLQVKKKWADLKLSTKKRLAALKRSTTQTGGGQPDPRFVLTSTEERVSALIGPESIVGISVGGDTDEHVSIHEEAPVPKPEIQIDRSDKNPDTVYLICEYSETIIWKNSAGEILEGSNHNPKGEFIIIENKRNPDNYYTCTLKNAVSEKTSDPVYERDLFKGEKKIKAVGDTVSFRLTNINPPVTSIIWKHRSSSGVVVKAIEWDDDGLNIPSSRFKNITTLDEKTGQITITKLTVEHSGVYTIDINSKEQEQRFILEVSDPKPVIQIRRSNKNPNAVDLICKYIHGTIIWKNSAGKILKDSNHDPKGEFITVENKRNPNNYYTCTVKNAVSEKTSDPVYERDLFKESGVFVKRIPSENTEKKVEKAVLCLKMLLLRYSTAVICAVFIATGAVSVIACFTVIISATQWTTSVADGVALPRLPTSMSVSVIIKWGGQEYSISTLSEEDTVLDLKQSIKSLTGVLPERQKLLGLKVKGKPADDDVKLGDLKLKPNTKIMMMGTREESLEDVLAPPPENDDVVNDFDIEEEELGVTDNPSYKITFMLDSAAMITVHTPKRGVVEVKPLGVIWGKYSEFYNRKNTIMFDDIGRNFLMNPQNGLKIRPFMKAHLNREKDKELYKLSLYLKEIAKLDDFSGLNHKHWERYLSKKQNQ</sequence>
<dbReference type="Pfam" id="PF00240">
    <property type="entry name" value="ubiquitin"/>
    <property type="match status" value="1"/>
</dbReference>
<dbReference type="SUPFAM" id="SSF56784">
    <property type="entry name" value="HAD-like"/>
    <property type="match status" value="1"/>
</dbReference>
<reference evidence="4 5" key="1">
    <citation type="submission" date="2018-03" db="EMBL/GenBank/DDBJ databases">
        <title>Draft genome sequence of Rohu Carp (Labeo rohita).</title>
        <authorList>
            <person name="Das P."/>
            <person name="Kushwaha B."/>
            <person name="Joshi C.G."/>
            <person name="Kumar D."/>
            <person name="Nagpure N.S."/>
            <person name="Sahoo L."/>
            <person name="Das S.P."/>
            <person name="Bit A."/>
            <person name="Patnaik S."/>
            <person name="Meher P.K."/>
            <person name="Jayasankar P."/>
            <person name="Koringa P.G."/>
            <person name="Patel N.V."/>
            <person name="Hinsu A.T."/>
            <person name="Kumar R."/>
            <person name="Pandey M."/>
            <person name="Agarwal S."/>
            <person name="Srivastava S."/>
            <person name="Singh M."/>
            <person name="Iquebal M.A."/>
            <person name="Jaiswal S."/>
            <person name="Angadi U.B."/>
            <person name="Kumar N."/>
            <person name="Raza M."/>
            <person name="Shah T.M."/>
            <person name="Rai A."/>
            <person name="Jena J.K."/>
        </authorList>
    </citation>
    <scope>NUCLEOTIDE SEQUENCE [LARGE SCALE GENOMIC DNA]</scope>
    <source>
        <strain evidence="4">DASCIFA01</strain>
        <tissue evidence="4">Testis</tissue>
    </source>
</reference>
<protein>
    <recommendedName>
        <fullName evidence="1">Ubiquitin-like domain-containing CTD phosphatase 1</fullName>
    </recommendedName>
</protein>
<accession>A0A498LRX4</accession>
<evidence type="ECO:0000256" key="2">
    <source>
        <dbReference type="SAM" id="Phobius"/>
    </source>
</evidence>
<keyword evidence="5" id="KW-1185">Reference proteome</keyword>